<dbReference type="Pfam" id="PF04325">
    <property type="entry name" value="DUF465"/>
    <property type="match status" value="1"/>
</dbReference>
<dbReference type="Gene3D" id="6.10.280.50">
    <property type="match status" value="1"/>
</dbReference>
<dbReference type="OrthoDB" id="1263265at2"/>
<keyword evidence="2" id="KW-1185">Reference proteome</keyword>
<organism evidence="1 2">
    <name type="scientific">Cocleimonas flava</name>
    <dbReference type="NCBI Taxonomy" id="634765"/>
    <lineage>
        <taxon>Bacteria</taxon>
        <taxon>Pseudomonadati</taxon>
        <taxon>Pseudomonadota</taxon>
        <taxon>Gammaproteobacteria</taxon>
        <taxon>Thiotrichales</taxon>
        <taxon>Thiotrichaceae</taxon>
        <taxon>Cocleimonas</taxon>
    </lineage>
</organism>
<protein>
    <recommendedName>
        <fullName evidence="3">DUF465 domain-containing protein</fullName>
    </recommendedName>
</protein>
<dbReference type="AlphaFoldDB" id="A0A4R1ERH3"/>
<dbReference type="EMBL" id="SMFQ01000005">
    <property type="protein sequence ID" value="TCJ83070.1"/>
    <property type="molecule type" value="Genomic_DNA"/>
</dbReference>
<accession>A0A4R1ERH3</accession>
<reference evidence="1 2" key="1">
    <citation type="submission" date="2019-03" db="EMBL/GenBank/DDBJ databases">
        <title>Genomic Encyclopedia of Type Strains, Phase IV (KMG-IV): sequencing the most valuable type-strain genomes for metagenomic binning, comparative biology and taxonomic classification.</title>
        <authorList>
            <person name="Goeker M."/>
        </authorList>
    </citation>
    <scope>NUCLEOTIDE SEQUENCE [LARGE SCALE GENOMIC DNA]</scope>
    <source>
        <strain evidence="1 2">DSM 24830</strain>
    </source>
</reference>
<name>A0A4R1ERH3_9GAMM</name>
<dbReference type="Proteomes" id="UP000294887">
    <property type="component" value="Unassembled WGS sequence"/>
</dbReference>
<evidence type="ECO:0008006" key="3">
    <source>
        <dbReference type="Google" id="ProtNLM"/>
    </source>
</evidence>
<proteinExistence type="predicted"/>
<gene>
    <name evidence="1" type="ORF">EV695_3808</name>
</gene>
<sequence>MQGEHHEIEVEFPEFRQRIKELSATDADFAANVKRHNELDNEIRKFEELGQPIADEALEKMKHERSFLKDGIYRQIRST</sequence>
<dbReference type="InterPro" id="IPR038444">
    <property type="entry name" value="DUF465_sf"/>
</dbReference>
<dbReference type="RefSeq" id="WP_131907556.1">
    <property type="nucleotide sequence ID" value="NZ_BAAAFU010000007.1"/>
</dbReference>
<dbReference type="InterPro" id="IPR007420">
    <property type="entry name" value="DUF465"/>
</dbReference>
<evidence type="ECO:0000313" key="2">
    <source>
        <dbReference type="Proteomes" id="UP000294887"/>
    </source>
</evidence>
<comment type="caution">
    <text evidence="1">The sequence shown here is derived from an EMBL/GenBank/DDBJ whole genome shotgun (WGS) entry which is preliminary data.</text>
</comment>
<evidence type="ECO:0000313" key="1">
    <source>
        <dbReference type="EMBL" id="TCJ83070.1"/>
    </source>
</evidence>